<dbReference type="CDD" id="cd22273">
    <property type="entry name" value="DPBB_SPI-like"/>
    <property type="match status" value="1"/>
</dbReference>
<dbReference type="PANTHER" id="PTHR31836:SF28">
    <property type="entry name" value="SRCR DOMAIN-CONTAINING PROTEIN-RELATED"/>
    <property type="match status" value="1"/>
</dbReference>
<feature type="signal peptide" evidence="2">
    <location>
        <begin position="1"/>
        <end position="17"/>
    </location>
</feature>
<dbReference type="OrthoDB" id="5845740at2759"/>
<feature type="chain" id="PRO_5020842624" description="RlpA-like protein double-psi beta-barrel domain-containing protein" evidence="2">
    <location>
        <begin position="18"/>
        <end position="142"/>
    </location>
</feature>
<evidence type="ECO:0000313" key="5">
    <source>
        <dbReference type="Proteomes" id="UP000298663"/>
    </source>
</evidence>
<evidence type="ECO:0000256" key="2">
    <source>
        <dbReference type="SAM" id="SignalP"/>
    </source>
</evidence>
<dbReference type="EMBL" id="AZBU02000006">
    <property type="protein sequence ID" value="TKR71837.1"/>
    <property type="molecule type" value="Genomic_DNA"/>
</dbReference>
<evidence type="ECO:0000313" key="4">
    <source>
        <dbReference type="EMBL" id="TKR71837.1"/>
    </source>
</evidence>
<accession>A0A4U5MQB4</accession>
<dbReference type="Gene3D" id="2.40.40.10">
    <property type="entry name" value="RlpA-like domain"/>
    <property type="match status" value="1"/>
</dbReference>
<reference evidence="4 5" key="2">
    <citation type="journal article" date="2019" name="G3 (Bethesda)">
        <title>Hybrid Assembly of the Genome of the Entomopathogenic Nematode Steinernema carpocapsae Identifies the X-Chromosome.</title>
        <authorList>
            <person name="Serra L."/>
            <person name="Macchietto M."/>
            <person name="Macias-Munoz A."/>
            <person name="McGill C.J."/>
            <person name="Rodriguez I.M."/>
            <person name="Rodriguez B."/>
            <person name="Murad R."/>
            <person name="Mortazavi A."/>
        </authorList>
    </citation>
    <scope>NUCLEOTIDE SEQUENCE [LARGE SCALE GENOMIC DNA]</scope>
    <source>
        <strain evidence="4 5">ALL</strain>
    </source>
</reference>
<protein>
    <recommendedName>
        <fullName evidence="3">RlpA-like protein double-psi beta-barrel domain-containing protein</fullName>
    </recommendedName>
</protein>
<comment type="caution">
    <text evidence="4">The sequence shown here is derived from an EMBL/GenBank/DDBJ whole genome shotgun (WGS) entry which is preliminary data.</text>
</comment>
<dbReference type="PANTHER" id="PTHR31836">
    <property type="match status" value="1"/>
</dbReference>
<feature type="domain" description="RlpA-like protein double-psi beta-barrel" evidence="3">
    <location>
        <begin position="39"/>
        <end position="123"/>
    </location>
</feature>
<dbReference type="AlphaFoldDB" id="A0A4U5MQB4"/>
<proteinExistence type="predicted"/>
<dbReference type="InterPro" id="IPR048197">
    <property type="entry name" value="Papain_inhib"/>
</dbReference>
<dbReference type="InterPro" id="IPR051477">
    <property type="entry name" value="Expansin_CellWall"/>
</dbReference>
<dbReference type="Pfam" id="PF03330">
    <property type="entry name" value="DPBB_1"/>
    <property type="match status" value="1"/>
</dbReference>
<dbReference type="InterPro" id="IPR036908">
    <property type="entry name" value="RlpA-like_sf"/>
</dbReference>
<dbReference type="Proteomes" id="UP000298663">
    <property type="component" value="Unassembled WGS sequence"/>
</dbReference>
<dbReference type="SUPFAM" id="SSF50685">
    <property type="entry name" value="Barwin-like endoglucanases"/>
    <property type="match status" value="1"/>
</dbReference>
<dbReference type="STRING" id="34508.A0A4U5MQB4"/>
<dbReference type="GO" id="GO:0004869">
    <property type="term" value="F:cysteine-type endopeptidase inhibitor activity"/>
    <property type="evidence" value="ECO:0007669"/>
    <property type="project" value="InterPro"/>
</dbReference>
<dbReference type="GO" id="GO:0004867">
    <property type="term" value="F:serine-type endopeptidase inhibitor activity"/>
    <property type="evidence" value="ECO:0007669"/>
    <property type="project" value="InterPro"/>
</dbReference>
<gene>
    <name evidence="4" type="ORF">L596_019372</name>
</gene>
<keyword evidence="1 2" id="KW-0732">Signal</keyword>
<sequence length="142" mass="15833">MVRQVLLFALLSTVALAQLVNVSEDAKKGKIELGKEFKGHFTYYEDGGYGACGSKINAKKEKLVAISSQYFTNKNRSKDPACDNVCLEVRYKDKKIKVPVKDECPPCAKNHMDLSLAAYKALEPNTDIGDVTKNVYFKFVNC</sequence>
<keyword evidence="5" id="KW-1185">Reference proteome</keyword>
<dbReference type="InterPro" id="IPR009009">
    <property type="entry name" value="RlpA-like_DPBB"/>
</dbReference>
<evidence type="ECO:0000259" key="3">
    <source>
        <dbReference type="Pfam" id="PF03330"/>
    </source>
</evidence>
<reference evidence="4 5" key="1">
    <citation type="journal article" date="2015" name="Genome Biol.">
        <title>Comparative genomics of Steinernema reveals deeply conserved gene regulatory networks.</title>
        <authorList>
            <person name="Dillman A.R."/>
            <person name="Macchietto M."/>
            <person name="Porter C.F."/>
            <person name="Rogers A."/>
            <person name="Williams B."/>
            <person name="Antoshechkin I."/>
            <person name="Lee M.M."/>
            <person name="Goodwin Z."/>
            <person name="Lu X."/>
            <person name="Lewis E.E."/>
            <person name="Goodrich-Blair H."/>
            <person name="Stock S.P."/>
            <person name="Adams B.J."/>
            <person name="Sternberg P.W."/>
            <person name="Mortazavi A."/>
        </authorList>
    </citation>
    <scope>NUCLEOTIDE SEQUENCE [LARGE SCALE GENOMIC DNA]</scope>
    <source>
        <strain evidence="4 5">ALL</strain>
    </source>
</reference>
<evidence type="ECO:0000256" key="1">
    <source>
        <dbReference type="ARBA" id="ARBA00022729"/>
    </source>
</evidence>
<organism evidence="4 5">
    <name type="scientific">Steinernema carpocapsae</name>
    <name type="common">Entomopathogenic nematode</name>
    <dbReference type="NCBI Taxonomy" id="34508"/>
    <lineage>
        <taxon>Eukaryota</taxon>
        <taxon>Metazoa</taxon>
        <taxon>Ecdysozoa</taxon>
        <taxon>Nematoda</taxon>
        <taxon>Chromadorea</taxon>
        <taxon>Rhabditida</taxon>
        <taxon>Tylenchina</taxon>
        <taxon>Panagrolaimomorpha</taxon>
        <taxon>Strongyloidoidea</taxon>
        <taxon>Steinernematidae</taxon>
        <taxon>Steinernema</taxon>
    </lineage>
</organism>
<name>A0A4U5MQB4_STECR</name>